<dbReference type="GO" id="GO:0016301">
    <property type="term" value="F:kinase activity"/>
    <property type="evidence" value="ECO:0007669"/>
    <property type="project" value="UniProtKB-KW"/>
</dbReference>
<dbReference type="EMBL" id="BAAARW010000012">
    <property type="protein sequence ID" value="GAA2420566.1"/>
    <property type="molecule type" value="Genomic_DNA"/>
</dbReference>
<name>A0ABP5W5S9_9ACTN</name>
<evidence type="ECO:0000313" key="2">
    <source>
        <dbReference type="Proteomes" id="UP001501231"/>
    </source>
</evidence>
<dbReference type="InterPro" id="IPR027417">
    <property type="entry name" value="P-loop_NTPase"/>
</dbReference>
<keyword evidence="1" id="KW-0418">Kinase</keyword>
<organism evidence="1 2">
    <name type="scientific">Actinomadura vinacea</name>
    <dbReference type="NCBI Taxonomy" id="115336"/>
    <lineage>
        <taxon>Bacteria</taxon>
        <taxon>Bacillati</taxon>
        <taxon>Actinomycetota</taxon>
        <taxon>Actinomycetes</taxon>
        <taxon>Streptosporangiales</taxon>
        <taxon>Thermomonosporaceae</taxon>
        <taxon>Actinomadura</taxon>
    </lineage>
</organism>
<sequence>MRVRPISADLLVAELSERVASTLPGEWVRVAVDGADVAEPGALADALVGPLRELGRDVLRVSARDFLRPDSLRYEFGRHDPDAFYDDWLDSGGLLREVLAPLDPGGTGKVLPSLWDSARDRATRARYVDVPAGAVLLLDGALLLGRWLPFDVTVHLSVSAAALARRTSREDAWTLPAFERYEQEADPLRTADVVVKMDDPRRPALIVDPG</sequence>
<comment type="caution">
    <text evidence="1">The sequence shown here is derived from an EMBL/GenBank/DDBJ whole genome shotgun (WGS) entry which is preliminary data.</text>
</comment>
<gene>
    <name evidence="1" type="ORF">GCM10010191_34780</name>
</gene>
<dbReference type="Gene3D" id="3.40.50.300">
    <property type="entry name" value="P-loop containing nucleotide triphosphate hydrolases"/>
    <property type="match status" value="1"/>
</dbReference>
<protein>
    <submittedName>
        <fullName evidence="1">Uridine kinase</fullName>
    </submittedName>
</protein>
<dbReference type="Proteomes" id="UP001501231">
    <property type="component" value="Unassembled WGS sequence"/>
</dbReference>
<accession>A0ABP5W5S9</accession>
<proteinExistence type="predicted"/>
<reference evidence="2" key="1">
    <citation type="journal article" date="2019" name="Int. J. Syst. Evol. Microbiol.">
        <title>The Global Catalogue of Microorganisms (GCM) 10K type strain sequencing project: providing services to taxonomists for standard genome sequencing and annotation.</title>
        <authorList>
            <consortium name="The Broad Institute Genomics Platform"/>
            <consortium name="The Broad Institute Genome Sequencing Center for Infectious Disease"/>
            <person name="Wu L."/>
            <person name="Ma J."/>
        </authorList>
    </citation>
    <scope>NUCLEOTIDE SEQUENCE [LARGE SCALE GENOMIC DNA]</scope>
    <source>
        <strain evidence="2">JCM 3325</strain>
    </source>
</reference>
<dbReference type="SUPFAM" id="SSF52540">
    <property type="entry name" value="P-loop containing nucleoside triphosphate hydrolases"/>
    <property type="match status" value="1"/>
</dbReference>
<keyword evidence="1" id="KW-0808">Transferase</keyword>
<evidence type="ECO:0000313" key="1">
    <source>
        <dbReference type="EMBL" id="GAA2420566.1"/>
    </source>
</evidence>
<keyword evidence="2" id="KW-1185">Reference proteome</keyword>